<dbReference type="InterPro" id="IPR011011">
    <property type="entry name" value="Znf_FYVE_PHD"/>
</dbReference>
<dbReference type="PROSITE" id="PS01359">
    <property type="entry name" value="ZF_PHD_1"/>
    <property type="match status" value="2"/>
</dbReference>
<dbReference type="InterPro" id="IPR056511">
    <property type="entry name" value="IDM1_C"/>
</dbReference>
<dbReference type="AlphaFoldDB" id="A0A835FVJ2"/>
<feature type="compositionally biased region" description="Pro residues" evidence="6">
    <location>
        <begin position="83"/>
        <end position="95"/>
    </location>
</feature>
<dbReference type="InterPro" id="IPR001965">
    <property type="entry name" value="Znf_PHD"/>
</dbReference>
<feature type="compositionally biased region" description="Polar residues" evidence="6">
    <location>
        <begin position="35"/>
        <end position="45"/>
    </location>
</feature>
<comment type="subcellular location">
    <subcellularLocation>
        <location evidence="1">Nucleus</location>
    </subcellularLocation>
</comment>
<evidence type="ECO:0000256" key="6">
    <source>
        <dbReference type="SAM" id="MobiDB-lite"/>
    </source>
</evidence>
<dbReference type="PANTHER" id="PTHR47025:SF11">
    <property type="entry name" value="OS06G0101000 PROTEIN"/>
    <property type="match status" value="1"/>
</dbReference>
<feature type="compositionally biased region" description="Low complexity" evidence="6">
    <location>
        <begin position="1"/>
        <end position="15"/>
    </location>
</feature>
<protein>
    <recommendedName>
        <fullName evidence="7">Zinc finger PHD-type domain-containing protein</fullName>
    </recommendedName>
</protein>
<dbReference type="GO" id="GO:0000977">
    <property type="term" value="F:RNA polymerase II transcription regulatory region sequence-specific DNA binding"/>
    <property type="evidence" value="ECO:0007669"/>
    <property type="project" value="TreeGrafter"/>
</dbReference>
<dbReference type="OrthoDB" id="1903104at2759"/>
<dbReference type="GO" id="GO:0003682">
    <property type="term" value="F:chromatin binding"/>
    <property type="evidence" value="ECO:0007669"/>
    <property type="project" value="TreeGrafter"/>
</dbReference>
<feature type="region of interest" description="Disordered" evidence="6">
    <location>
        <begin position="1"/>
        <end position="119"/>
    </location>
</feature>
<dbReference type="SUPFAM" id="SSF55729">
    <property type="entry name" value="Acyl-CoA N-acyltransferases (Nat)"/>
    <property type="match status" value="1"/>
</dbReference>
<dbReference type="InterPro" id="IPR032308">
    <property type="entry name" value="TDBD"/>
</dbReference>
<dbReference type="GO" id="GO:0008270">
    <property type="term" value="F:zinc ion binding"/>
    <property type="evidence" value="ECO:0007669"/>
    <property type="project" value="UniProtKB-KW"/>
</dbReference>
<feature type="domain" description="Zinc finger PHD-type" evidence="7">
    <location>
        <begin position="598"/>
        <end position="638"/>
    </location>
</feature>
<dbReference type="InterPro" id="IPR019786">
    <property type="entry name" value="Zinc_finger_PHD-type_CS"/>
</dbReference>
<dbReference type="GO" id="GO:0045944">
    <property type="term" value="P:positive regulation of transcription by RNA polymerase II"/>
    <property type="evidence" value="ECO:0007669"/>
    <property type="project" value="TreeGrafter"/>
</dbReference>
<sequence>MPASSSSGGSACASSQPPPPPPRAMKRELAFALRSLSQISASPGRTRSGRPISSLPDPSASMSLKRRKRSDPPAAAATDLVSPPTPPVDAEPPTQPLRDIIEPVDGSIPPTAADHQSNSYAAQEVIAQNMLETPEPLHAEAMAAAAGEDSVIALPNVPMENCVGTLDAAPIPVEPAVAAGNDQCDNSNSNGGNLQPQAWDNALAPDALLVEDTATPVATAELKPTRRFTRSLLKNKPGIEESADGESQATPDGSEDAPFDLALLLEKPHRRFTRSLLKKKVESSIIGSDDVLDSASDSPPSVKKMEMKMSKKVACLTKHPVNIRELLNTGLLEGMPVMYIIPHSKKDVLKGVITGCNILCFCPSCNGSKVVSAYHFEQHAGSTKKHPADFIYLGNGNSLRDVLRASERSPLEALEKTIRSSIDPVAKSRMNCLNCNEHVLPPLQTEHVLCRRCLESKQPQDPPTPSYPCKSNSSFIPYSKGTLLKKMSSSKKGGSAGKVTNKDNKLHKLVFNVLFDGTEVAYYVDGQRKVDGYIKDQRIYCNHCNKVVSPSAFESHAGEGSRRKPYDNIFTSNGVSLHELAMKISKDMGRSERETDDLCRECGHGGDIFPCKICPRSFHPACVGLPEVPVEWYCDNCRNLVQKEKALAENKNAKAAGRQAGVDSIEQIMKRAIRIVTISDDLGGCALCKKKDFNNAVFDERTVILCDQCEKEYHVGCLQSQWQVELKELPEGEWFCCSSCFETRSSLEKIISDGAQLLTDLDIEIIRNKHDTRGLCLDNSTNIKWQLISGKRASEDGKTLLSAAVPIFHQSFDPIIEVNTHRDLIPEMVHGRGPKDGMAGQDYSGMYCALLTVGSTVVSAALLRVMGGDVAELPLVATSRDVQGLGYFQALFSCIMRMLVSLKVKHFMLPAAHEAEGIWMNKFGFSRIPPEELEAHLNGAHLTVFQGTSYLYKAVPLPSSQEDECSPAIIAAERDESLAAE</sequence>
<keyword evidence="3" id="KW-0863">Zinc-finger</keyword>
<evidence type="ECO:0000256" key="3">
    <source>
        <dbReference type="ARBA" id="ARBA00022771"/>
    </source>
</evidence>
<dbReference type="Proteomes" id="UP000636709">
    <property type="component" value="Unassembled WGS sequence"/>
</dbReference>
<dbReference type="SUPFAM" id="SSF57903">
    <property type="entry name" value="FYVE/PHD zinc finger"/>
    <property type="match status" value="2"/>
</dbReference>
<dbReference type="InterPro" id="IPR013083">
    <property type="entry name" value="Znf_RING/FYVE/PHD"/>
</dbReference>
<dbReference type="Pfam" id="PF23209">
    <property type="entry name" value="IDM1_C"/>
    <property type="match status" value="1"/>
</dbReference>
<proteinExistence type="predicted"/>
<reference evidence="8" key="1">
    <citation type="submission" date="2020-07" db="EMBL/GenBank/DDBJ databases">
        <title>Genome sequence and genetic diversity analysis of an under-domesticated orphan crop, white fonio (Digitaria exilis).</title>
        <authorList>
            <person name="Bennetzen J.L."/>
            <person name="Chen S."/>
            <person name="Ma X."/>
            <person name="Wang X."/>
            <person name="Yssel A.E.J."/>
            <person name="Chaluvadi S.R."/>
            <person name="Johnson M."/>
            <person name="Gangashetty P."/>
            <person name="Hamidou F."/>
            <person name="Sanogo M.D."/>
            <person name="Zwaenepoel A."/>
            <person name="Wallace J."/>
            <person name="Van De Peer Y."/>
            <person name="Van Deynze A."/>
        </authorList>
    </citation>
    <scope>NUCLEOTIDE SEQUENCE</scope>
    <source>
        <tissue evidence="8">Leaves</tissue>
    </source>
</reference>
<evidence type="ECO:0000313" key="8">
    <source>
        <dbReference type="EMBL" id="KAF8775856.1"/>
    </source>
</evidence>
<dbReference type="PANTHER" id="PTHR47025">
    <property type="entry name" value="AUTOIMMUNE REGULATOR"/>
    <property type="match status" value="1"/>
</dbReference>
<keyword evidence="9" id="KW-1185">Reference proteome</keyword>
<dbReference type="SMART" id="SM00249">
    <property type="entry name" value="PHD"/>
    <property type="match status" value="2"/>
</dbReference>
<accession>A0A835FVJ2</accession>
<dbReference type="EMBL" id="JACEFO010000275">
    <property type="protein sequence ID" value="KAF8775856.1"/>
    <property type="molecule type" value="Genomic_DNA"/>
</dbReference>
<keyword evidence="4" id="KW-0862">Zinc</keyword>
<keyword evidence="5" id="KW-0539">Nucleus</keyword>
<gene>
    <name evidence="8" type="ORF">HU200_004249</name>
</gene>
<dbReference type="Pfam" id="PF16135">
    <property type="entry name" value="TDBD"/>
    <property type="match status" value="2"/>
</dbReference>
<dbReference type="GO" id="GO:0042393">
    <property type="term" value="F:histone binding"/>
    <property type="evidence" value="ECO:0007669"/>
    <property type="project" value="TreeGrafter"/>
</dbReference>
<organism evidence="8 9">
    <name type="scientific">Digitaria exilis</name>
    <dbReference type="NCBI Taxonomy" id="1010633"/>
    <lineage>
        <taxon>Eukaryota</taxon>
        <taxon>Viridiplantae</taxon>
        <taxon>Streptophyta</taxon>
        <taxon>Embryophyta</taxon>
        <taxon>Tracheophyta</taxon>
        <taxon>Spermatophyta</taxon>
        <taxon>Magnoliopsida</taxon>
        <taxon>Liliopsida</taxon>
        <taxon>Poales</taxon>
        <taxon>Poaceae</taxon>
        <taxon>PACMAD clade</taxon>
        <taxon>Panicoideae</taxon>
        <taxon>Panicodae</taxon>
        <taxon>Paniceae</taxon>
        <taxon>Anthephorinae</taxon>
        <taxon>Digitaria</taxon>
    </lineage>
</organism>
<evidence type="ECO:0000256" key="1">
    <source>
        <dbReference type="ARBA" id="ARBA00004123"/>
    </source>
</evidence>
<evidence type="ECO:0000256" key="5">
    <source>
        <dbReference type="ARBA" id="ARBA00023242"/>
    </source>
</evidence>
<name>A0A835FVJ2_9POAL</name>
<dbReference type="InterPro" id="IPR016181">
    <property type="entry name" value="Acyl_CoA_acyltransferase"/>
</dbReference>
<dbReference type="Gene3D" id="3.30.40.10">
    <property type="entry name" value="Zinc/RING finger domain, C3HC4 (zinc finger)"/>
    <property type="match status" value="2"/>
</dbReference>
<feature type="region of interest" description="Disordered" evidence="6">
    <location>
        <begin position="231"/>
        <end position="256"/>
    </location>
</feature>
<evidence type="ECO:0000313" key="9">
    <source>
        <dbReference type="Proteomes" id="UP000636709"/>
    </source>
</evidence>
<evidence type="ECO:0000256" key="2">
    <source>
        <dbReference type="ARBA" id="ARBA00022723"/>
    </source>
</evidence>
<keyword evidence="2" id="KW-0479">Metal-binding</keyword>
<dbReference type="GO" id="GO:0005634">
    <property type="term" value="C:nucleus"/>
    <property type="evidence" value="ECO:0007669"/>
    <property type="project" value="UniProtKB-SubCell"/>
</dbReference>
<comment type="caution">
    <text evidence="8">The sequence shown here is derived from an EMBL/GenBank/DDBJ whole genome shotgun (WGS) entry which is preliminary data.</text>
</comment>
<feature type="domain" description="Zinc finger PHD-type" evidence="7">
    <location>
        <begin position="684"/>
        <end position="741"/>
    </location>
</feature>
<evidence type="ECO:0000256" key="4">
    <source>
        <dbReference type="ARBA" id="ARBA00022833"/>
    </source>
</evidence>
<evidence type="ECO:0000259" key="7">
    <source>
        <dbReference type="SMART" id="SM00249"/>
    </source>
</evidence>